<organism evidence="1 2">
    <name type="scientific">Peronospora effusa</name>
    <dbReference type="NCBI Taxonomy" id="542832"/>
    <lineage>
        <taxon>Eukaryota</taxon>
        <taxon>Sar</taxon>
        <taxon>Stramenopiles</taxon>
        <taxon>Oomycota</taxon>
        <taxon>Peronosporomycetes</taxon>
        <taxon>Peronosporales</taxon>
        <taxon>Peronosporaceae</taxon>
        <taxon>Peronospora</taxon>
    </lineage>
</organism>
<protein>
    <submittedName>
        <fullName evidence="1">Uncharacterized protein</fullName>
    </submittedName>
</protein>
<sequence length="63" mass="6950">MDVNLFAYGRESINAWLALQLQCEMILFKPMCCAFSIPDVGTLVVPAASKHLEAGWGVQKHAE</sequence>
<name>A0A3M6VJG1_9STRA</name>
<keyword evidence="2" id="KW-1185">Reference proteome</keyword>
<evidence type="ECO:0000313" key="2">
    <source>
        <dbReference type="Proteomes" id="UP000282087"/>
    </source>
</evidence>
<reference evidence="1 2" key="1">
    <citation type="submission" date="2018-06" db="EMBL/GenBank/DDBJ databases">
        <title>Comparative genomics of downy mildews reveals potential adaptations to biotrophy.</title>
        <authorList>
            <person name="Fletcher K."/>
            <person name="Klosterman S.J."/>
            <person name="Derevnina L."/>
            <person name="Martin F."/>
            <person name="Koike S."/>
            <person name="Reyes Chin-Wo S."/>
            <person name="Mou B."/>
            <person name="Michelmore R."/>
        </authorList>
    </citation>
    <scope>NUCLEOTIDE SEQUENCE [LARGE SCALE GENOMIC DNA]</scope>
    <source>
        <strain evidence="1 2">R14</strain>
    </source>
</reference>
<dbReference type="AlphaFoldDB" id="A0A3M6VJG1"/>
<gene>
    <name evidence="1" type="ORF">DD238_002368</name>
</gene>
<comment type="caution">
    <text evidence="1">The sequence shown here is derived from an EMBL/GenBank/DDBJ whole genome shotgun (WGS) entry which is preliminary data.</text>
</comment>
<dbReference type="EMBL" id="QLLG01000202">
    <property type="protein sequence ID" value="RMX66452.1"/>
    <property type="molecule type" value="Genomic_DNA"/>
</dbReference>
<accession>A0A3M6VJG1</accession>
<dbReference type="Proteomes" id="UP000282087">
    <property type="component" value="Unassembled WGS sequence"/>
</dbReference>
<evidence type="ECO:0000313" key="1">
    <source>
        <dbReference type="EMBL" id="RMX66452.1"/>
    </source>
</evidence>
<proteinExistence type="predicted"/>